<dbReference type="InterPro" id="IPR050228">
    <property type="entry name" value="Carboxylesterase_BioH"/>
</dbReference>
<dbReference type="SUPFAM" id="SSF53474">
    <property type="entry name" value="alpha/beta-Hydrolases"/>
    <property type="match status" value="1"/>
</dbReference>
<dbReference type="Pfam" id="PF00561">
    <property type="entry name" value="Abhydrolase_1"/>
    <property type="match status" value="1"/>
</dbReference>
<feature type="domain" description="AB hydrolase-1" evidence="1">
    <location>
        <begin position="57"/>
        <end position="292"/>
    </location>
</feature>
<gene>
    <name evidence="2" type="ORF">FHW37_103938</name>
</gene>
<proteinExistence type="predicted"/>
<sequence>MILIFILLAALCAAYWFTTQRAKAISAHFPNTGRLTDIGGYRLNALHIPATPSSDLPPIVFLHGASGNFRDQETAFRRLLTGRAEMLFVDRPGHGYSERGGPENDRPDGQADAIACLMDKLGIEKAVISGHSFGGAIAMSFALRHPDKTAGLMLIAPATHPWDGDVDWYYKLSAHPRFGWLFTHLFTLPAGLVLMDKATQAVFHPNQRPHNYIEDAATALVLRPDNFRYNAIDLTNLNTAAAAMAPHYNTIKTPTVVITGDSDKIVSPAIHARGIVESVLGAKLVTIRGLGHKPDYIATDVVIAGIEVISGKDRDLDAVAKVAEAWIAPKRDEPEPELDFSIEKG</sequence>
<dbReference type="InterPro" id="IPR029058">
    <property type="entry name" value="AB_hydrolase_fold"/>
</dbReference>
<name>A0A561QXG2_9HYPH</name>
<keyword evidence="3" id="KW-1185">Reference proteome</keyword>
<dbReference type="OrthoDB" id="9815441at2"/>
<comment type="caution">
    <text evidence="2">The sequence shown here is derived from an EMBL/GenBank/DDBJ whole genome shotgun (WGS) entry which is preliminary data.</text>
</comment>
<protein>
    <submittedName>
        <fullName evidence="2">Pimeloyl-ACP methyl ester carboxylesterase</fullName>
    </submittedName>
</protein>
<dbReference type="RefSeq" id="WP_145637933.1">
    <property type="nucleotide sequence ID" value="NZ_VIWP01000003.1"/>
</dbReference>
<reference evidence="2 3" key="1">
    <citation type="submission" date="2019-06" db="EMBL/GenBank/DDBJ databases">
        <title>Sorghum-associated microbial communities from plants grown in Nebraska, USA.</title>
        <authorList>
            <person name="Schachtman D."/>
        </authorList>
    </citation>
    <scope>NUCLEOTIDE SEQUENCE [LARGE SCALE GENOMIC DNA]</scope>
    <source>
        <strain evidence="2 3">1225</strain>
    </source>
</reference>
<accession>A0A561QXG2</accession>
<evidence type="ECO:0000313" key="2">
    <source>
        <dbReference type="EMBL" id="TWF55064.1"/>
    </source>
</evidence>
<dbReference type="AlphaFoldDB" id="A0A561QXG2"/>
<dbReference type="Gene3D" id="3.40.50.1820">
    <property type="entry name" value="alpha/beta hydrolase"/>
    <property type="match status" value="1"/>
</dbReference>
<dbReference type="Proteomes" id="UP000320653">
    <property type="component" value="Unassembled WGS sequence"/>
</dbReference>
<dbReference type="PANTHER" id="PTHR43194:SF2">
    <property type="entry name" value="PEROXISOMAL MEMBRANE PROTEIN LPX1"/>
    <property type="match status" value="1"/>
</dbReference>
<organism evidence="2 3">
    <name type="scientific">Neorhizobium alkalisoli</name>
    <dbReference type="NCBI Taxonomy" id="528178"/>
    <lineage>
        <taxon>Bacteria</taxon>
        <taxon>Pseudomonadati</taxon>
        <taxon>Pseudomonadota</taxon>
        <taxon>Alphaproteobacteria</taxon>
        <taxon>Hyphomicrobiales</taxon>
        <taxon>Rhizobiaceae</taxon>
        <taxon>Rhizobium/Agrobacterium group</taxon>
        <taxon>Neorhizobium</taxon>
    </lineage>
</organism>
<evidence type="ECO:0000259" key="1">
    <source>
        <dbReference type="Pfam" id="PF00561"/>
    </source>
</evidence>
<evidence type="ECO:0000313" key="3">
    <source>
        <dbReference type="Proteomes" id="UP000320653"/>
    </source>
</evidence>
<dbReference type="PANTHER" id="PTHR43194">
    <property type="entry name" value="HYDROLASE ALPHA/BETA FOLD FAMILY"/>
    <property type="match status" value="1"/>
</dbReference>
<dbReference type="InterPro" id="IPR000073">
    <property type="entry name" value="AB_hydrolase_1"/>
</dbReference>
<dbReference type="EMBL" id="VIWP01000003">
    <property type="protein sequence ID" value="TWF55064.1"/>
    <property type="molecule type" value="Genomic_DNA"/>
</dbReference>
<dbReference type="PRINTS" id="PR00111">
    <property type="entry name" value="ABHYDROLASE"/>
</dbReference>